<dbReference type="OrthoDB" id="4336703at2"/>
<evidence type="ECO:0000256" key="1">
    <source>
        <dbReference type="SAM" id="MobiDB-lite"/>
    </source>
</evidence>
<accession>A0A1E7LXJ5</accession>
<dbReference type="PATRIC" id="fig|518642.7.peg.9529"/>
<gene>
    <name evidence="3" type="ORF">AN221_11925</name>
</gene>
<dbReference type="EMBL" id="LJGZ01000021">
    <property type="protein sequence ID" value="OEV20876.1"/>
    <property type="molecule type" value="Genomic_DNA"/>
</dbReference>
<evidence type="ECO:0008006" key="5">
    <source>
        <dbReference type="Google" id="ProtNLM"/>
    </source>
</evidence>
<protein>
    <recommendedName>
        <fullName evidence="5">Secreted protein</fullName>
    </recommendedName>
</protein>
<organism evidence="3 4">
    <name type="scientific">Streptomyces nanshensis</name>
    <dbReference type="NCBI Taxonomy" id="518642"/>
    <lineage>
        <taxon>Bacteria</taxon>
        <taxon>Bacillati</taxon>
        <taxon>Actinomycetota</taxon>
        <taxon>Actinomycetes</taxon>
        <taxon>Kitasatosporales</taxon>
        <taxon>Streptomycetaceae</taxon>
        <taxon>Streptomyces</taxon>
    </lineage>
</organism>
<comment type="caution">
    <text evidence="3">The sequence shown here is derived from an EMBL/GenBank/DDBJ whole genome shotgun (WGS) entry which is preliminary data.</text>
</comment>
<dbReference type="PROSITE" id="PS51257">
    <property type="entry name" value="PROKAR_LIPOPROTEIN"/>
    <property type="match status" value="1"/>
</dbReference>
<feature type="signal peptide" evidence="2">
    <location>
        <begin position="1"/>
        <end position="21"/>
    </location>
</feature>
<dbReference type="AlphaFoldDB" id="A0A1E7LXJ5"/>
<proteinExistence type="predicted"/>
<keyword evidence="4" id="KW-1185">Reference proteome</keyword>
<feature type="region of interest" description="Disordered" evidence="1">
    <location>
        <begin position="91"/>
        <end position="110"/>
    </location>
</feature>
<feature type="chain" id="PRO_5039164135" description="Secreted protein" evidence="2">
    <location>
        <begin position="22"/>
        <end position="110"/>
    </location>
</feature>
<dbReference type="Proteomes" id="UP000175971">
    <property type="component" value="Unassembled WGS sequence"/>
</dbReference>
<evidence type="ECO:0000313" key="4">
    <source>
        <dbReference type="Proteomes" id="UP000175971"/>
    </source>
</evidence>
<feature type="region of interest" description="Disordered" evidence="1">
    <location>
        <begin position="25"/>
        <end position="76"/>
    </location>
</feature>
<evidence type="ECO:0000313" key="3">
    <source>
        <dbReference type="EMBL" id="OEV20876.1"/>
    </source>
</evidence>
<keyword evidence="2" id="KW-0732">Signal</keyword>
<name>A0A1E7LXJ5_9ACTN</name>
<evidence type="ECO:0000256" key="2">
    <source>
        <dbReference type="SAM" id="SignalP"/>
    </source>
</evidence>
<reference evidence="3 4" key="1">
    <citation type="journal article" date="2016" name="Front. Microbiol.">
        <title>Comparative Genomics Analysis of Streptomyces Species Reveals Their Adaptation to the Marine Environment and Their Diversity at the Genomic Level.</title>
        <authorList>
            <person name="Tian X."/>
            <person name="Zhang Z."/>
            <person name="Yang T."/>
            <person name="Chen M."/>
            <person name="Li J."/>
            <person name="Chen F."/>
            <person name="Yang J."/>
            <person name="Li W."/>
            <person name="Zhang B."/>
            <person name="Zhang Z."/>
            <person name="Wu J."/>
            <person name="Zhang C."/>
            <person name="Long L."/>
            <person name="Xiao J."/>
        </authorList>
    </citation>
    <scope>NUCLEOTIDE SEQUENCE [LARGE SCALE GENOMIC DNA]</scope>
    <source>
        <strain evidence="3 4">SCSIO M10372</strain>
    </source>
</reference>
<sequence length="110" mass="10622">MRFRTAAASAALVLCAATGVAACSALPDGSESSRPAAPGPSVSPAPVEGMTGAIETGKPQAGPPLMEGQSGEGATQCAGAVEEIPAECALDLSFAESSDGEAAPHAPEAQ</sequence>